<protein>
    <recommendedName>
        <fullName evidence="5">2-oxoglutarate dehydrogenase</fullName>
    </recommendedName>
</protein>
<keyword evidence="2" id="KW-1133">Transmembrane helix</keyword>
<dbReference type="EMBL" id="QEEX01000001">
    <property type="protein sequence ID" value="PWB97873.1"/>
    <property type="molecule type" value="Genomic_DNA"/>
</dbReference>
<dbReference type="Pfam" id="PF19516">
    <property type="entry name" value="DUF6049"/>
    <property type="match status" value="1"/>
</dbReference>
<evidence type="ECO:0000256" key="1">
    <source>
        <dbReference type="SAM" id="MobiDB-lite"/>
    </source>
</evidence>
<dbReference type="Proteomes" id="UP000244978">
    <property type="component" value="Unassembled WGS sequence"/>
</dbReference>
<evidence type="ECO:0000313" key="4">
    <source>
        <dbReference type="Proteomes" id="UP000244978"/>
    </source>
</evidence>
<accession>A0A2U1T273</accession>
<evidence type="ECO:0000313" key="3">
    <source>
        <dbReference type="EMBL" id="PWB97873.1"/>
    </source>
</evidence>
<name>A0A2U1T273_9MICO</name>
<feature type="compositionally biased region" description="Acidic residues" evidence="1">
    <location>
        <begin position="179"/>
        <end position="190"/>
    </location>
</feature>
<sequence length="571" mass="58391">MGAALLSTALALGGTVASPTTPDPGSLAPAATNGLPTSLALAATITVPEQTTELISPENLEAYTQPNGVLNRQLDAFYGQPVALGIDPMILASIRILGTSAPASAVSWLERLEGAPNETFSLAYADADVATLAQAGLGSITVPTDFTVDPNLFPEAPAPSESATAGPDETVSPTIAPGNEDDSGSEETEPESMVPTGEQLVDLPFTLAAMMWPRESTVITTDLPVFNAAGPVTTILDSTNVSYVRDAIPASARIGDSGALVATSDISALLREAGSAGSDAAWVAAMAELTAALAGWTAGDSTVLATFGRDIPFSTNRIPATIAALTATPGIVVTSLAATMDEAAVDASIVDQPVSADRVALVAGMLATEPAIAQFSSILETPSLITGERRRTLLALASTAWVDSTSDWPAEVSAYVDGSTEILESVQVLESSTINLLSETGDLPVTVSNALPYPVTVYVTVTSNTAILDVLEGRVAVTVEGGSQSRAAIPVQSIANGTASLVVTLSSVTNVPISSPTYMTTNVQAGWDTAFTTIVAVLVLLMFIGGIIRTVRRRRRLKAEAAAQSIAGPAA</sequence>
<evidence type="ECO:0000256" key="2">
    <source>
        <dbReference type="SAM" id="Phobius"/>
    </source>
</evidence>
<organism evidence="3 4">
    <name type="scientific">Homoserinimonas hongtaonis</name>
    <dbReference type="NCBI Taxonomy" id="2079791"/>
    <lineage>
        <taxon>Bacteria</taxon>
        <taxon>Bacillati</taxon>
        <taxon>Actinomycetota</taxon>
        <taxon>Actinomycetes</taxon>
        <taxon>Micrococcales</taxon>
        <taxon>Microbacteriaceae</taxon>
        <taxon>Homoserinimonas</taxon>
    </lineage>
</organism>
<keyword evidence="4" id="KW-1185">Reference proteome</keyword>
<dbReference type="InterPro" id="IPR046112">
    <property type="entry name" value="DUF6049"/>
</dbReference>
<keyword evidence="2" id="KW-0812">Transmembrane</keyword>
<gene>
    <name evidence="3" type="ORF">DF220_08530</name>
</gene>
<keyword evidence="2" id="KW-0472">Membrane</keyword>
<proteinExistence type="predicted"/>
<feature type="transmembrane region" description="Helical" evidence="2">
    <location>
        <begin position="525"/>
        <end position="548"/>
    </location>
</feature>
<feature type="compositionally biased region" description="Low complexity" evidence="1">
    <location>
        <begin position="154"/>
        <end position="163"/>
    </location>
</feature>
<comment type="caution">
    <text evidence="3">The sequence shown here is derived from an EMBL/GenBank/DDBJ whole genome shotgun (WGS) entry which is preliminary data.</text>
</comment>
<reference evidence="4" key="1">
    <citation type="submission" date="2018-04" db="EMBL/GenBank/DDBJ databases">
        <authorList>
            <person name="Liu S."/>
            <person name="Wang Z."/>
            <person name="Li J."/>
        </authorList>
    </citation>
    <scope>NUCLEOTIDE SEQUENCE [LARGE SCALE GENOMIC DNA]</scope>
    <source>
        <strain evidence="4">S1194</strain>
    </source>
</reference>
<evidence type="ECO:0008006" key="5">
    <source>
        <dbReference type="Google" id="ProtNLM"/>
    </source>
</evidence>
<feature type="region of interest" description="Disordered" evidence="1">
    <location>
        <begin position="151"/>
        <end position="195"/>
    </location>
</feature>
<dbReference type="AlphaFoldDB" id="A0A2U1T273"/>